<dbReference type="PIRSF" id="PIRSF031679">
    <property type="entry name" value="Mtase_Alr7345_prd"/>
    <property type="match status" value="1"/>
</dbReference>
<keyword evidence="2" id="KW-0489">Methyltransferase</keyword>
<dbReference type="EMBL" id="JAZHOG010000018">
    <property type="protein sequence ID" value="MEJ8569746.1"/>
    <property type="molecule type" value="Genomic_DNA"/>
</dbReference>
<accession>A0AAW9RIY9</accession>
<protein>
    <submittedName>
        <fullName evidence="2">Methyltransferase domain-containing protein</fullName>
    </submittedName>
</protein>
<evidence type="ECO:0000313" key="2">
    <source>
        <dbReference type="EMBL" id="MEJ8569746.1"/>
    </source>
</evidence>
<dbReference type="GO" id="GO:0032259">
    <property type="term" value="P:methylation"/>
    <property type="evidence" value="ECO:0007669"/>
    <property type="project" value="UniProtKB-KW"/>
</dbReference>
<dbReference type="AlphaFoldDB" id="A0AAW9RIY9"/>
<comment type="caution">
    <text evidence="2">The sequence shown here is derived from an EMBL/GenBank/DDBJ whole genome shotgun (WGS) entry which is preliminary data.</text>
</comment>
<gene>
    <name evidence="2" type="ORF">V3330_19110</name>
</gene>
<feature type="domain" description="Methyltransferase type 11" evidence="1">
    <location>
        <begin position="66"/>
        <end position="152"/>
    </location>
</feature>
<sequence length="253" mass="27764">MTCTQALLTLLLISPCSDDGGASLDLTLAESLAHPERLETDRVRDPLRRPADVLGFFGLQAGMNVLDLFSGGGYYTEILSRAVGPDGSVTAHNNQAYVDYVAEELQARYAGDRLDNVERLVAEAGELDLPPNSFDLALVVLTWHDFYYVDPENGWEAIDEPALTRTLCGALKPGAVLGVIDHVADAGADVRETAQTLHRIDPQRIKDDLADSCFTFEAESTVLRNAADDHAQPMFDPAVRGRTDRVVYRFRRS</sequence>
<reference evidence="2 3" key="1">
    <citation type="submission" date="2024-02" db="EMBL/GenBank/DDBJ databases">
        <title>A novel Wenzhouxiangellaceae bacterium, isolated from coastal sediments.</title>
        <authorList>
            <person name="Du Z.-J."/>
            <person name="Ye Y.-Q."/>
            <person name="Zhang X.-Y."/>
        </authorList>
    </citation>
    <scope>NUCLEOTIDE SEQUENCE [LARGE SCALE GENOMIC DNA]</scope>
    <source>
        <strain evidence="2 3">CH-27</strain>
    </source>
</reference>
<keyword evidence="2" id="KW-0808">Transferase</keyword>
<dbReference type="RefSeq" id="WP_354697073.1">
    <property type="nucleotide sequence ID" value="NZ_JAZHOG010000018.1"/>
</dbReference>
<dbReference type="Gene3D" id="3.40.50.150">
    <property type="entry name" value="Vaccinia Virus protein VP39"/>
    <property type="match status" value="1"/>
</dbReference>
<organism evidence="2 3">
    <name type="scientific">Elongatibacter sediminis</name>
    <dbReference type="NCBI Taxonomy" id="3119006"/>
    <lineage>
        <taxon>Bacteria</taxon>
        <taxon>Pseudomonadati</taxon>
        <taxon>Pseudomonadota</taxon>
        <taxon>Gammaproteobacteria</taxon>
        <taxon>Chromatiales</taxon>
        <taxon>Wenzhouxiangellaceae</taxon>
        <taxon>Elongatibacter</taxon>
    </lineage>
</organism>
<dbReference type="Proteomes" id="UP001359886">
    <property type="component" value="Unassembled WGS sequence"/>
</dbReference>
<proteinExistence type="predicted"/>
<keyword evidence="3" id="KW-1185">Reference proteome</keyword>
<evidence type="ECO:0000313" key="3">
    <source>
        <dbReference type="Proteomes" id="UP001359886"/>
    </source>
</evidence>
<dbReference type="InterPro" id="IPR029063">
    <property type="entry name" value="SAM-dependent_MTases_sf"/>
</dbReference>
<dbReference type="InterPro" id="IPR016980">
    <property type="entry name" value="S-AdoMet-dep_MeTrfase_Alr7345"/>
</dbReference>
<name>A0AAW9RIY9_9GAMM</name>
<evidence type="ECO:0000259" key="1">
    <source>
        <dbReference type="Pfam" id="PF08241"/>
    </source>
</evidence>
<dbReference type="GO" id="GO:0008757">
    <property type="term" value="F:S-adenosylmethionine-dependent methyltransferase activity"/>
    <property type="evidence" value="ECO:0007669"/>
    <property type="project" value="InterPro"/>
</dbReference>
<dbReference type="InterPro" id="IPR013216">
    <property type="entry name" value="Methyltransf_11"/>
</dbReference>
<dbReference type="SUPFAM" id="SSF53335">
    <property type="entry name" value="S-adenosyl-L-methionine-dependent methyltransferases"/>
    <property type="match status" value="1"/>
</dbReference>
<dbReference type="CDD" id="cd02440">
    <property type="entry name" value="AdoMet_MTases"/>
    <property type="match status" value="1"/>
</dbReference>
<dbReference type="Pfam" id="PF08241">
    <property type="entry name" value="Methyltransf_11"/>
    <property type="match status" value="1"/>
</dbReference>